<evidence type="ECO:0000313" key="2">
    <source>
        <dbReference type="EMBL" id="ARZ72221.1"/>
    </source>
</evidence>
<gene>
    <name evidence="2" type="ORF">SMD11_6645</name>
</gene>
<dbReference type="KEGG" id="salj:SMD11_6645"/>
<evidence type="ECO:0000256" key="1">
    <source>
        <dbReference type="SAM" id="SignalP"/>
    </source>
</evidence>
<dbReference type="InterPro" id="IPR002918">
    <property type="entry name" value="Lipase_EstA/Esterase_EstB"/>
</dbReference>
<dbReference type="GO" id="GO:0016298">
    <property type="term" value="F:lipase activity"/>
    <property type="evidence" value="ECO:0007669"/>
    <property type="project" value="TreeGrafter"/>
</dbReference>
<dbReference type="AlphaFoldDB" id="A0A1Z2LDD4"/>
<name>A0A1Z2LDD4_9ACTN</name>
<reference evidence="2 3" key="1">
    <citation type="submission" date="2017-06" db="EMBL/GenBank/DDBJ databases">
        <title>Streptomyces albireticuli Genome sequencing and assembly.</title>
        <authorList>
            <person name="Wang Y."/>
            <person name="Du B."/>
            <person name="Ding Y."/>
            <person name="Liu H."/>
            <person name="Hou Q."/>
            <person name="Liu K."/>
            <person name="Yao L."/>
            <person name="Wang C."/>
        </authorList>
    </citation>
    <scope>NUCLEOTIDE SEQUENCE [LARGE SCALE GENOMIC DNA]</scope>
    <source>
        <strain evidence="2 3">MDJK11</strain>
    </source>
</reference>
<protein>
    <submittedName>
        <fullName evidence="2">Lipase</fullName>
    </submittedName>
</protein>
<dbReference type="PANTHER" id="PTHR32015:SF1">
    <property type="entry name" value="LIPASE"/>
    <property type="match status" value="1"/>
</dbReference>
<evidence type="ECO:0000313" key="3">
    <source>
        <dbReference type="Proteomes" id="UP000195755"/>
    </source>
</evidence>
<organism evidence="2 3">
    <name type="scientific">Streptomyces albireticuli</name>
    <dbReference type="NCBI Taxonomy" id="1940"/>
    <lineage>
        <taxon>Bacteria</taxon>
        <taxon>Bacillati</taxon>
        <taxon>Actinomycetota</taxon>
        <taxon>Actinomycetes</taxon>
        <taxon>Kitasatosporales</taxon>
        <taxon>Streptomycetaceae</taxon>
        <taxon>Streptomyces</taxon>
    </lineage>
</organism>
<feature type="signal peptide" evidence="1">
    <location>
        <begin position="1"/>
        <end position="28"/>
    </location>
</feature>
<accession>A0A1Z2LDD4</accession>
<dbReference type="GO" id="GO:0016042">
    <property type="term" value="P:lipid catabolic process"/>
    <property type="evidence" value="ECO:0007669"/>
    <property type="project" value="InterPro"/>
</dbReference>
<dbReference type="SUPFAM" id="SSF53474">
    <property type="entry name" value="alpha/beta-Hydrolases"/>
    <property type="match status" value="1"/>
</dbReference>
<feature type="chain" id="PRO_5013187421" evidence="1">
    <location>
        <begin position="29"/>
        <end position="313"/>
    </location>
</feature>
<keyword evidence="1" id="KW-0732">Signal</keyword>
<dbReference type="Pfam" id="PF01674">
    <property type="entry name" value="Lipase_2"/>
    <property type="match status" value="1"/>
</dbReference>
<dbReference type="OrthoDB" id="8871309at2"/>
<dbReference type="EMBL" id="CP021744">
    <property type="protein sequence ID" value="ARZ72221.1"/>
    <property type="molecule type" value="Genomic_DNA"/>
</dbReference>
<dbReference type="InterPro" id="IPR029058">
    <property type="entry name" value="AB_hydrolase_fold"/>
</dbReference>
<dbReference type="RefSeq" id="WP_087929873.1">
    <property type="nucleotide sequence ID" value="NZ_CP021744.1"/>
</dbReference>
<sequence length="313" mass="33131">MRVARLIRLAAAGLLSVAAAFVPAPAGARAPGPPPTGPVQNNWASAMLYSVAHPQAYPRGVNEPGCRPDPAHPRPVVLVNGTLENVYATWSRLAPQLRSDGFCVFGFHYGGQEGSPFQQLGPMRASGRQLAAFVDRVRAATGAARVDLVGHSQGGLLPLYYINRLDGRTKVGRMVGIEPVSRGVRLHGVLTVMARTPGLSQVEGLVCAACADFTAGSPFMREAAEGGHTRPGVEYTTIISRADGLVTVAEAQLPPARNVTNIVTQDVCPTDLVDHANAVYDDITLRLVRDALDPAGSRPPRCHVTLPLLPPQP</sequence>
<dbReference type="Proteomes" id="UP000195755">
    <property type="component" value="Chromosome"/>
</dbReference>
<proteinExistence type="predicted"/>
<dbReference type="Gene3D" id="3.40.50.1820">
    <property type="entry name" value="alpha/beta hydrolase"/>
    <property type="match status" value="1"/>
</dbReference>
<dbReference type="PANTHER" id="PTHR32015">
    <property type="entry name" value="FASTING INDUCED LIPASE"/>
    <property type="match status" value="1"/>
</dbReference>